<feature type="domain" description="Cytochrome b5 heme-binding" evidence="6">
    <location>
        <begin position="7"/>
        <end position="82"/>
    </location>
</feature>
<comment type="similarity">
    <text evidence="4 5">Belongs to the cytochrome b5 family.</text>
</comment>
<dbReference type="InterPro" id="IPR050668">
    <property type="entry name" value="Cytochrome_b5"/>
</dbReference>
<dbReference type="AlphaFoldDB" id="A0AAW0EFN1"/>
<dbReference type="PROSITE" id="PS50255">
    <property type="entry name" value="CYTOCHROME_B5_2"/>
    <property type="match status" value="1"/>
</dbReference>
<evidence type="ECO:0000256" key="2">
    <source>
        <dbReference type="ARBA" id="ARBA00022723"/>
    </source>
</evidence>
<dbReference type="PROSITE" id="PS00191">
    <property type="entry name" value="CYTOCHROME_B5_1"/>
    <property type="match status" value="1"/>
</dbReference>
<dbReference type="PANTHER" id="PTHR19359:SF95">
    <property type="entry name" value="CYTOCHROME B5 TYPE B"/>
    <property type="match status" value="1"/>
</dbReference>
<dbReference type="InterPro" id="IPR018506">
    <property type="entry name" value="Cyt_B5_heme-BS"/>
</dbReference>
<comment type="caution">
    <text evidence="7">The sequence shown here is derived from an EMBL/GenBank/DDBJ whole genome shotgun (WGS) entry which is preliminary data.</text>
</comment>
<evidence type="ECO:0000259" key="6">
    <source>
        <dbReference type="PROSITE" id="PS50255"/>
    </source>
</evidence>
<dbReference type="GO" id="GO:0046872">
    <property type="term" value="F:metal ion binding"/>
    <property type="evidence" value="ECO:0007669"/>
    <property type="project" value="UniProtKB-UniRule"/>
</dbReference>
<reference evidence="7 8" key="1">
    <citation type="journal article" date="2024" name="J Genomics">
        <title>Draft genome sequencing and assembly of Favolaschia claudopus CIRM-BRFM 2984 isolated from oak limbs.</title>
        <authorList>
            <person name="Navarro D."/>
            <person name="Drula E."/>
            <person name="Chaduli D."/>
            <person name="Cazenave R."/>
            <person name="Ahrendt S."/>
            <person name="Wang J."/>
            <person name="Lipzen A."/>
            <person name="Daum C."/>
            <person name="Barry K."/>
            <person name="Grigoriev I.V."/>
            <person name="Favel A."/>
            <person name="Rosso M.N."/>
            <person name="Martin F."/>
        </authorList>
    </citation>
    <scope>NUCLEOTIDE SEQUENCE [LARGE SCALE GENOMIC DNA]</scope>
    <source>
        <strain evidence="7 8">CIRM-BRFM 2984</strain>
    </source>
</reference>
<dbReference type="Gene3D" id="3.10.120.10">
    <property type="entry name" value="Cytochrome b5-like heme/steroid binding domain"/>
    <property type="match status" value="1"/>
</dbReference>
<accession>A0AAW0EFN1</accession>
<organism evidence="7 8">
    <name type="scientific">Favolaschia claudopus</name>
    <dbReference type="NCBI Taxonomy" id="2862362"/>
    <lineage>
        <taxon>Eukaryota</taxon>
        <taxon>Fungi</taxon>
        <taxon>Dikarya</taxon>
        <taxon>Basidiomycota</taxon>
        <taxon>Agaricomycotina</taxon>
        <taxon>Agaricomycetes</taxon>
        <taxon>Agaricomycetidae</taxon>
        <taxon>Agaricales</taxon>
        <taxon>Marasmiineae</taxon>
        <taxon>Mycenaceae</taxon>
        <taxon>Favolaschia</taxon>
    </lineage>
</organism>
<proteinExistence type="inferred from homology"/>
<keyword evidence="8" id="KW-1185">Reference proteome</keyword>
<evidence type="ECO:0000256" key="1">
    <source>
        <dbReference type="ARBA" id="ARBA00022617"/>
    </source>
</evidence>
<dbReference type="EMBL" id="JAWWNJ010000002">
    <property type="protein sequence ID" value="KAK7062179.1"/>
    <property type="molecule type" value="Genomic_DNA"/>
</dbReference>
<dbReference type="SMART" id="SM01117">
    <property type="entry name" value="Cyt-b5"/>
    <property type="match status" value="1"/>
</dbReference>
<keyword evidence="3 5" id="KW-0408">Iron</keyword>
<evidence type="ECO:0000313" key="7">
    <source>
        <dbReference type="EMBL" id="KAK7062179.1"/>
    </source>
</evidence>
<protein>
    <submittedName>
        <fullName evidence="7">Cytochrome b5-like heme/steroid binding domain-containing protein</fullName>
    </submittedName>
</protein>
<dbReference type="InterPro" id="IPR036400">
    <property type="entry name" value="Cyt_B5-like_heme/steroid_sf"/>
</dbReference>
<dbReference type="GO" id="GO:0016020">
    <property type="term" value="C:membrane"/>
    <property type="evidence" value="ECO:0007669"/>
    <property type="project" value="TreeGrafter"/>
</dbReference>
<dbReference type="GO" id="GO:0020037">
    <property type="term" value="F:heme binding"/>
    <property type="evidence" value="ECO:0007669"/>
    <property type="project" value="UniProtKB-UniRule"/>
</dbReference>
<dbReference type="InterPro" id="IPR001199">
    <property type="entry name" value="Cyt_B5-like_heme/steroid-bd"/>
</dbReference>
<evidence type="ECO:0000256" key="4">
    <source>
        <dbReference type="ARBA" id="ARBA00038168"/>
    </source>
</evidence>
<sequence length="124" mass="14048">MNPPPHVWEFNASDLLLHNTPDDYWVVLDGKVYDVTLFLDLHPAGRNIIIDNGPDITRGFLGIGHPERAYDYLSDLVLGDFKEDPVQEPTTAHRYNLLYWATLGLLLGLFAYHCATSRLWGAPI</sequence>
<evidence type="ECO:0000313" key="8">
    <source>
        <dbReference type="Proteomes" id="UP001362999"/>
    </source>
</evidence>
<dbReference type="PANTHER" id="PTHR19359">
    <property type="entry name" value="CYTOCHROME B5"/>
    <property type="match status" value="1"/>
</dbReference>
<gene>
    <name evidence="7" type="ORF">R3P38DRAFT_3251525</name>
</gene>
<evidence type="ECO:0000256" key="5">
    <source>
        <dbReference type="RuleBase" id="RU362121"/>
    </source>
</evidence>
<evidence type="ECO:0000256" key="3">
    <source>
        <dbReference type="ARBA" id="ARBA00023004"/>
    </source>
</evidence>
<keyword evidence="2 5" id="KW-0479">Metal-binding</keyword>
<name>A0AAW0EFN1_9AGAR</name>
<dbReference type="Pfam" id="PF00173">
    <property type="entry name" value="Cyt-b5"/>
    <property type="match status" value="1"/>
</dbReference>
<keyword evidence="1 5" id="KW-0349">Heme</keyword>
<dbReference type="SUPFAM" id="SSF55856">
    <property type="entry name" value="Cytochrome b5-like heme/steroid binding domain"/>
    <property type="match status" value="1"/>
</dbReference>
<dbReference type="Proteomes" id="UP001362999">
    <property type="component" value="Unassembled WGS sequence"/>
</dbReference>